<comment type="caution">
    <text evidence="2">The sequence shown here is derived from an EMBL/GenBank/DDBJ whole genome shotgun (WGS) entry which is preliminary data.</text>
</comment>
<dbReference type="Proteomes" id="UP001232148">
    <property type="component" value="Unassembled WGS sequence"/>
</dbReference>
<organism evidence="2 3">
    <name type="scientific">Colletotrichum zoysiae</name>
    <dbReference type="NCBI Taxonomy" id="1216348"/>
    <lineage>
        <taxon>Eukaryota</taxon>
        <taxon>Fungi</taxon>
        <taxon>Dikarya</taxon>
        <taxon>Ascomycota</taxon>
        <taxon>Pezizomycotina</taxon>
        <taxon>Sordariomycetes</taxon>
        <taxon>Hypocreomycetidae</taxon>
        <taxon>Glomerellales</taxon>
        <taxon>Glomerellaceae</taxon>
        <taxon>Colletotrichum</taxon>
        <taxon>Colletotrichum graminicola species complex</taxon>
    </lineage>
</organism>
<feature type="region of interest" description="Disordered" evidence="1">
    <location>
        <begin position="30"/>
        <end position="89"/>
    </location>
</feature>
<feature type="compositionally biased region" description="Basic residues" evidence="1">
    <location>
        <begin position="30"/>
        <end position="43"/>
    </location>
</feature>
<dbReference type="AlphaFoldDB" id="A0AAD9HQH8"/>
<keyword evidence="3" id="KW-1185">Reference proteome</keyword>
<sequence>MPWLCVCTTYVCWLHLRPACHHCRHYHNHRPSGRLGRGGRGRHYTVPQTHTHTHTHTHTRSCTGSDTASGAASCENPAGQRPSPSSGVP</sequence>
<feature type="compositionally biased region" description="Polar residues" evidence="1">
    <location>
        <begin position="60"/>
        <end position="70"/>
    </location>
</feature>
<reference evidence="2" key="1">
    <citation type="submission" date="2021-06" db="EMBL/GenBank/DDBJ databases">
        <title>Comparative genomics, transcriptomics and evolutionary studies reveal genomic signatures of adaptation to plant cell wall in hemibiotrophic fungi.</title>
        <authorList>
            <consortium name="DOE Joint Genome Institute"/>
            <person name="Baroncelli R."/>
            <person name="Diaz J.F."/>
            <person name="Benocci T."/>
            <person name="Peng M."/>
            <person name="Battaglia E."/>
            <person name="Haridas S."/>
            <person name="Andreopoulos W."/>
            <person name="Labutti K."/>
            <person name="Pangilinan J."/>
            <person name="Floch G.L."/>
            <person name="Makela M.R."/>
            <person name="Henrissat B."/>
            <person name="Grigoriev I.V."/>
            <person name="Crouch J.A."/>
            <person name="De Vries R.P."/>
            <person name="Sukno S.A."/>
            <person name="Thon M.R."/>
        </authorList>
    </citation>
    <scope>NUCLEOTIDE SEQUENCE</scope>
    <source>
        <strain evidence="2">MAFF235873</strain>
    </source>
</reference>
<proteinExistence type="predicted"/>
<name>A0AAD9HQH8_9PEZI</name>
<gene>
    <name evidence="2" type="ORF">LX32DRAFT_636121</name>
</gene>
<dbReference type="EMBL" id="MU842829">
    <property type="protein sequence ID" value="KAK2032582.1"/>
    <property type="molecule type" value="Genomic_DNA"/>
</dbReference>
<evidence type="ECO:0000313" key="3">
    <source>
        <dbReference type="Proteomes" id="UP001232148"/>
    </source>
</evidence>
<accession>A0AAD9HQH8</accession>
<evidence type="ECO:0000256" key="1">
    <source>
        <dbReference type="SAM" id="MobiDB-lite"/>
    </source>
</evidence>
<protein>
    <submittedName>
        <fullName evidence="2">Uncharacterized protein</fullName>
    </submittedName>
</protein>
<evidence type="ECO:0000313" key="2">
    <source>
        <dbReference type="EMBL" id="KAK2032582.1"/>
    </source>
</evidence>